<comment type="similarity">
    <text evidence="1">Belongs to the ATG16 family.</text>
</comment>
<feature type="coiled-coil region" evidence="2">
    <location>
        <begin position="83"/>
        <end position="110"/>
    </location>
</feature>
<feature type="region of interest" description="Disordered" evidence="3">
    <location>
        <begin position="40"/>
        <end position="74"/>
    </location>
</feature>
<dbReference type="EMBL" id="JAACFV010000008">
    <property type="protein sequence ID" value="KAF7513105.1"/>
    <property type="molecule type" value="Genomic_DNA"/>
</dbReference>
<dbReference type="CDD" id="cd22887">
    <property type="entry name" value="Atg16_CCD"/>
    <property type="match status" value="1"/>
</dbReference>
<organism evidence="5 6">
    <name type="scientific">Endocarpon pusillum</name>
    <dbReference type="NCBI Taxonomy" id="364733"/>
    <lineage>
        <taxon>Eukaryota</taxon>
        <taxon>Fungi</taxon>
        <taxon>Dikarya</taxon>
        <taxon>Ascomycota</taxon>
        <taxon>Pezizomycotina</taxon>
        <taxon>Eurotiomycetes</taxon>
        <taxon>Chaetothyriomycetidae</taxon>
        <taxon>Verrucariales</taxon>
        <taxon>Verrucariaceae</taxon>
        <taxon>Endocarpon</taxon>
    </lineage>
</organism>
<evidence type="ECO:0000259" key="4">
    <source>
        <dbReference type="Pfam" id="PF08614"/>
    </source>
</evidence>
<evidence type="ECO:0000256" key="2">
    <source>
        <dbReference type="SAM" id="Coils"/>
    </source>
</evidence>
<evidence type="ECO:0000313" key="6">
    <source>
        <dbReference type="Proteomes" id="UP000606974"/>
    </source>
</evidence>
<reference evidence="5" key="1">
    <citation type="submission" date="2020-02" db="EMBL/GenBank/DDBJ databases">
        <authorList>
            <person name="Palmer J.M."/>
        </authorList>
    </citation>
    <scope>NUCLEOTIDE SEQUENCE</scope>
    <source>
        <strain evidence="5">EPUS1.4</strain>
        <tissue evidence="5">Thallus</tissue>
    </source>
</reference>
<dbReference type="OrthoDB" id="8949486at2759"/>
<feature type="compositionally biased region" description="Low complexity" evidence="3">
    <location>
        <begin position="40"/>
        <end position="54"/>
    </location>
</feature>
<gene>
    <name evidence="5" type="ORF">GJ744_011371</name>
</gene>
<dbReference type="AlphaFoldDB" id="A0A8H7APK7"/>
<dbReference type="Proteomes" id="UP000606974">
    <property type="component" value="Unassembled WGS sequence"/>
</dbReference>
<keyword evidence="2" id="KW-0175">Coiled coil</keyword>
<accession>A0A8H7APK7</accession>
<evidence type="ECO:0000256" key="3">
    <source>
        <dbReference type="SAM" id="MobiDB-lite"/>
    </source>
</evidence>
<dbReference type="InterPro" id="IPR013923">
    <property type="entry name" value="Autophagy-rel_prot_16_dom"/>
</dbReference>
<dbReference type="Pfam" id="PF08614">
    <property type="entry name" value="ATG16"/>
    <property type="match status" value="1"/>
</dbReference>
<proteinExistence type="inferred from homology"/>
<dbReference type="Gene3D" id="1.20.5.170">
    <property type="match status" value="1"/>
</dbReference>
<comment type="caution">
    <text evidence="5">The sequence shown here is derived from an EMBL/GenBank/DDBJ whole genome shotgun (WGS) entry which is preliminary data.</text>
</comment>
<evidence type="ECO:0000256" key="1">
    <source>
        <dbReference type="ARBA" id="ARBA00005331"/>
    </source>
</evidence>
<keyword evidence="6" id="KW-1185">Reference proteome</keyword>
<sequence length="198" mass="22424">MASWKDEYLAALEARDEVEKAHLEFYEAYTRMADRTAQLAAATLTAPTPAEATTSPPPPIVGRRGTSSPAAQSELHAQVRVDLGKAQQERADLQTKLDRATKELEKIKSRSKVDSRRITQLTSELSQLSVRVRDRDDESRGKAKLLNDAQDEVVSLNLQLNVAEDEVKKLRKENQELVDRWMERMGEEADRMNEDSKF</sequence>
<protein>
    <recommendedName>
        <fullName evidence="4">Autophagy-related protein 16 domain-containing protein</fullName>
    </recommendedName>
</protein>
<name>A0A8H7APK7_9EURO</name>
<evidence type="ECO:0000313" key="5">
    <source>
        <dbReference type="EMBL" id="KAF7513105.1"/>
    </source>
</evidence>
<feature type="coiled-coil region" evidence="2">
    <location>
        <begin position="146"/>
        <end position="180"/>
    </location>
</feature>
<feature type="domain" description="Autophagy-related protein 16" evidence="4">
    <location>
        <begin position="7"/>
        <end position="193"/>
    </location>
</feature>